<reference evidence="3" key="3">
    <citation type="submission" date="2023-05" db="EMBL/GenBank/DDBJ databases">
        <authorList>
            <person name="Smith C.H."/>
        </authorList>
    </citation>
    <scope>NUCLEOTIDE SEQUENCE</scope>
    <source>
        <strain evidence="3">CHS0354</strain>
        <tissue evidence="3">Mantle</tissue>
    </source>
</reference>
<keyword evidence="4" id="KW-1185">Reference proteome</keyword>
<evidence type="ECO:0000313" key="4">
    <source>
        <dbReference type="Proteomes" id="UP001195483"/>
    </source>
</evidence>
<evidence type="ECO:0000259" key="2">
    <source>
        <dbReference type="Pfam" id="PF03732"/>
    </source>
</evidence>
<feature type="compositionally biased region" description="Polar residues" evidence="1">
    <location>
        <begin position="453"/>
        <end position="466"/>
    </location>
</feature>
<feature type="domain" description="Retrotransposon gag" evidence="2">
    <location>
        <begin position="252"/>
        <end position="333"/>
    </location>
</feature>
<dbReference type="Pfam" id="PF03732">
    <property type="entry name" value="Retrotrans_gag"/>
    <property type="match status" value="1"/>
</dbReference>
<dbReference type="AlphaFoldDB" id="A0AAE0TGZ6"/>
<reference evidence="3" key="1">
    <citation type="journal article" date="2021" name="Genome Biol. Evol.">
        <title>A High-Quality Reference Genome for a Parasitic Bivalve with Doubly Uniparental Inheritance (Bivalvia: Unionida).</title>
        <authorList>
            <person name="Smith C.H."/>
        </authorList>
    </citation>
    <scope>NUCLEOTIDE SEQUENCE</scope>
    <source>
        <strain evidence="3">CHS0354</strain>
    </source>
</reference>
<dbReference type="Proteomes" id="UP001195483">
    <property type="component" value="Unassembled WGS sequence"/>
</dbReference>
<dbReference type="PANTHER" id="PTHR33223:SF6">
    <property type="entry name" value="CCHC-TYPE DOMAIN-CONTAINING PROTEIN"/>
    <property type="match status" value="1"/>
</dbReference>
<gene>
    <name evidence="3" type="ORF">CHS0354_038862</name>
</gene>
<comment type="caution">
    <text evidence="3">The sequence shown here is derived from an EMBL/GenBank/DDBJ whole genome shotgun (WGS) entry which is preliminary data.</text>
</comment>
<dbReference type="EMBL" id="JAEAOA010002259">
    <property type="protein sequence ID" value="KAK3610221.1"/>
    <property type="molecule type" value="Genomic_DNA"/>
</dbReference>
<name>A0AAE0TGZ6_9BIVA</name>
<evidence type="ECO:0000313" key="3">
    <source>
        <dbReference type="EMBL" id="KAK3610221.1"/>
    </source>
</evidence>
<proteinExistence type="predicted"/>
<accession>A0AAE0TGZ6</accession>
<dbReference type="InterPro" id="IPR005162">
    <property type="entry name" value="Retrotrans_gag_dom"/>
</dbReference>
<sequence>MIRGVTPHNYNLRRRPAPKPLMQSHFTPSDSKKSKTAATAPPSSIDRSLLTSTSIILHGTSSTYTSPVTIYPPTPIMSHSTSSTYTSRATISPTTSILLQGASSTYSSPVTIYTPLPTLPTILTSSTYTTLTPASAPVLHPLPQDVLIDLTPSTPTPTPVIERSHDLTSLPLIDRSRDSTLFPSSPSRQLNLPETNSHVLLTPQRTLFSDNPRTTLQTFPIESQTRTFTNSSQPEHSSGTASVFGNKRFIHTGHAKVWYDTLPENVTHNWHLLVNAFKSRFHHDDVILDLSILQTHQGSSESVMDYLGRLFQTATNKPIPDQVLLAVALNGLEPSVKRIVMNKNPANMAELRQAAVLAEKSIATTDTTDFSALNTILNEVKQLKDEVSANSKQTQDSISSLQSHAHINATKLPSLPPNSNYRSHDTYYTPLPPAQSHDTYYRPNPTYTPPPSAQSHNTYFRPNQTYTPPPSAFHQRYPSRHSSSQPSRAPYFQPQTHTRHPTPCIGCGKHCTSRTICPARNAQCHYCHKIGHFSRVCFSTRKQ</sequence>
<organism evidence="3 4">
    <name type="scientific">Potamilus streckersoni</name>
    <dbReference type="NCBI Taxonomy" id="2493646"/>
    <lineage>
        <taxon>Eukaryota</taxon>
        <taxon>Metazoa</taxon>
        <taxon>Spiralia</taxon>
        <taxon>Lophotrochozoa</taxon>
        <taxon>Mollusca</taxon>
        <taxon>Bivalvia</taxon>
        <taxon>Autobranchia</taxon>
        <taxon>Heteroconchia</taxon>
        <taxon>Palaeoheterodonta</taxon>
        <taxon>Unionida</taxon>
        <taxon>Unionoidea</taxon>
        <taxon>Unionidae</taxon>
        <taxon>Ambleminae</taxon>
        <taxon>Lampsilini</taxon>
        <taxon>Potamilus</taxon>
    </lineage>
</organism>
<dbReference type="PANTHER" id="PTHR33223">
    <property type="entry name" value="CCHC-TYPE DOMAIN-CONTAINING PROTEIN"/>
    <property type="match status" value="1"/>
</dbReference>
<protein>
    <recommendedName>
        <fullName evidence="2">Retrotransposon gag domain-containing protein</fullName>
    </recommendedName>
</protein>
<reference evidence="3" key="2">
    <citation type="journal article" date="2021" name="Genome Biol. Evol.">
        <title>Developing a high-quality reference genome for a parasitic bivalve with doubly uniparental inheritance (Bivalvia: Unionida).</title>
        <authorList>
            <person name="Smith C.H."/>
        </authorList>
    </citation>
    <scope>NUCLEOTIDE SEQUENCE</scope>
    <source>
        <strain evidence="3">CHS0354</strain>
        <tissue evidence="3">Mantle</tissue>
    </source>
</reference>
<feature type="region of interest" description="Disordered" evidence="1">
    <location>
        <begin position="1"/>
        <end position="45"/>
    </location>
</feature>
<feature type="region of interest" description="Disordered" evidence="1">
    <location>
        <begin position="410"/>
        <end position="495"/>
    </location>
</feature>
<evidence type="ECO:0000256" key="1">
    <source>
        <dbReference type="SAM" id="MobiDB-lite"/>
    </source>
</evidence>